<dbReference type="Gene3D" id="1.10.10.2830">
    <property type="match status" value="1"/>
</dbReference>
<dbReference type="SUPFAM" id="SSF110849">
    <property type="entry name" value="ParB/Sulfiredoxin"/>
    <property type="match status" value="1"/>
</dbReference>
<gene>
    <name evidence="5" type="ORF">A2928_01455</name>
</gene>
<dbReference type="Proteomes" id="UP000176221">
    <property type="component" value="Unassembled WGS sequence"/>
</dbReference>
<keyword evidence="2" id="KW-0159">Chromosome partition</keyword>
<evidence type="ECO:0000256" key="1">
    <source>
        <dbReference type="ARBA" id="ARBA00006295"/>
    </source>
</evidence>
<dbReference type="SMART" id="SM00470">
    <property type="entry name" value="ParB"/>
    <property type="match status" value="1"/>
</dbReference>
<dbReference type="InterPro" id="IPR050336">
    <property type="entry name" value="Chromosome_partition/occlusion"/>
</dbReference>
<dbReference type="InterPro" id="IPR057240">
    <property type="entry name" value="ParB_dimer_C"/>
</dbReference>
<dbReference type="AlphaFoldDB" id="A0A1G2NFI4"/>
<organism evidence="5 6">
    <name type="scientific">Candidatus Taylorbacteria bacterium RIFCSPLOWO2_01_FULL_45_15b</name>
    <dbReference type="NCBI Taxonomy" id="1802319"/>
    <lineage>
        <taxon>Bacteria</taxon>
        <taxon>Candidatus Tayloriibacteriota</taxon>
    </lineage>
</organism>
<proteinExistence type="inferred from homology"/>
<dbReference type="GO" id="GO:0003677">
    <property type="term" value="F:DNA binding"/>
    <property type="evidence" value="ECO:0007669"/>
    <property type="project" value="UniProtKB-KW"/>
</dbReference>
<dbReference type="Pfam" id="PF17762">
    <property type="entry name" value="HTH_ParB"/>
    <property type="match status" value="1"/>
</dbReference>
<dbReference type="InterPro" id="IPR003115">
    <property type="entry name" value="ParB_N"/>
</dbReference>
<dbReference type="SUPFAM" id="SSF109709">
    <property type="entry name" value="KorB DNA-binding domain-like"/>
    <property type="match status" value="1"/>
</dbReference>
<evidence type="ECO:0000313" key="5">
    <source>
        <dbReference type="EMBL" id="OHA34848.1"/>
    </source>
</evidence>
<dbReference type="Pfam" id="PF02195">
    <property type="entry name" value="ParB_N"/>
    <property type="match status" value="1"/>
</dbReference>
<sequence>MSQFFSNAIFWVESEKIKPNPFQPRQEFDENKLRDLSESIRMYGILQPLVVTRKEIIKEDGGLVTEYELISGERRLRASRLAGLPSVPVLIRANTDDDRVKLELAIIENLQREDLNAVDRARAFDRLVKEFNFKHIHIAEKVGKSREYVSNSIRILSLPEDMIDALSEGKISEGHTRPLLMLIDRPMEQTTLYKEILLKRMTVREAELIARKIAVEKARKIDTAPDPELIAMEERLAETLGTRVKIEKKQSGGKIVIDFFSGEDLESLLSMFASNSVSRKSNIDVEFERLKEKEKDVQAGVGAEVVLGEAIVEELDDRTPEEKNIAENTDSDDIYILKNFSL</sequence>
<dbReference type="PANTHER" id="PTHR33375">
    <property type="entry name" value="CHROMOSOME-PARTITIONING PROTEIN PARB-RELATED"/>
    <property type="match status" value="1"/>
</dbReference>
<dbReference type="InterPro" id="IPR004437">
    <property type="entry name" value="ParB/RepB/Spo0J"/>
</dbReference>
<dbReference type="Gene3D" id="3.90.1530.30">
    <property type="match status" value="1"/>
</dbReference>
<evidence type="ECO:0000259" key="4">
    <source>
        <dbReference type="SMART" id="SM00470"/>
    </source>
</evidence>
<name>A0A1G2NFI4_9BACT</name>
<comment type="similarity">
    <text evidence="1">Belongs to the ParB family.</text>
</comment>
<dbReference type="FunFam" id="3.90.1530.30:FF:000001">
    <property type="entry name" value="Chromosome partitioning protein ParB"/>
    <property type="match status" value="1"/>
</dbReference>
<feature type="domain" description="ParB-like N-terminal" evidence="4">
    <location>
        <begin position="10"/>
        <end position="110"/>
    </location>
</feature>
<dbReference type="FunFam" id="1.10.10.2830:FF:000001">
    <property type="entry name" value="Chromosome partitioning protein ParB"/>
    <property type="match status" value="1"/>
</dbReference>
<dbReference type="PANTHER" id="PTHR33375:SF1">
    <property type="entry name" value="CHROMOSOME-PARTITIONING PROTEIN PARB-RELATED"/>
    <property type="match status" value="1"/>
</dbReference>
<dbReference type="GO" id="GO:0005694">
    <property type="term" value="C:chromosome"/>
    <property type="evidence" value="ECO:0007669"/>
    <property type="project" value="TreeGrafter"/>
</dbReference>
<comment type="caution">
    <text evidence="5">The sequence shown here is derived from an EMBL/GenBank/DDBJ whole genome shotgun (WGS) entry which is preliminary data.</text>
</comment>
<evidence type="ECO:0000256" key="3">
    <source>
        <dbReference type="ARBA" id="ARBA00023125"/>
    </source>
</evidence>
<dbReference type="CDD" id="cd16393">
    <property type="entry name" value="SPO0J_N"/>
    <property type="match status" value="1"/>
</dbReference>
<dbReference type="STRING" id="1802319.A2928_01455"/>
<dbReference type="Pfam" id="PF23552">
    <property type="entry name" value="ParB_C"/>
    <property type="match status" value="1"/>
</dbReference>
<evidence type="ECO:0000313" key="6">
    <source>
        <dbReference type="Proteomes" id="UP000176221"/>
    </source>
</evidence>
<dbReference type="NCBIfam" id="TIGR00180">
    <property type="entry name" value="parB_part"/>
    <property type="match status" value="1"/>
</dbReference>
<keyword evidence="3" id="KW-0238">DNA-binding</keyword>
<dbReference type="InterPro" id="IPR036086">
    <property type="entry name" value="ParB/Sulfiredoxin_sf"/>
</dbReference>
<evidence type="ECO:0000256" key="2">
    <source>
        <dbReference type="ARBA" id="ARBA00022829"/>
    </source>
</evidence>
<dbReference type="EMBL" id="MHRX01000004">
    <property type="protein sequence ID" value="OHA34848.1"/>
    <property type="molecule type" value="Genomic_DNA"/>
</dbReference>
<protein>
    <recommendedName>
        <fullName evidence="4">ParB-like N-terminal domain-containing protein</fullName>
    </recommendedName>
</protein>
<dbReference type="GO" id="GO:0007059">
    <property type="term" value="P:chromosome segregation"/>
    <property type="evidence" value="ECO:0007669"/>
    <property type="project" value="UniProtKB-KW"/>
</dbReference>
<accession>A0A1G2NFI4</accession>
<reference evidence="5 6" key="1">
    <citation type="journal article" date="2016" name="Nat. Commun.">
        <title>Thousands of microbial genomes shed light on interconnected biogeochemical processes in an aquifer system.</title>
        <authorList>
            <person name="Anantharaman K."/>
            <person name="Brown C.T."/>
            <person name="Hug L.A."/>
            <person name="Sharon I."/>
            <person name="Castelle C.J."/>
            <person name="Probst A.J."/>
            <person name="Thomas B.C."/>
            <person name="Singh A."/>
            <person name="Wilkins M.J."/>
            <person name="Karaoz U."/>
            <person name="Brodie E.L."/>
            <person name="Williams K.H."/>
            <person name="Hubbard S.S."/>
            <person name="Banfield J.F."/>
        </authorList>
    </citation>
    <scope>NUCLEOTIDE SEQUENCE [LARGE SCALE GENOMIC DNA]</scope>
</reference>
<dbReference type="InterPro" id="IPR041468">
    <property type="entry name" value="HTH_ParB/Spo0J"/>
</dbReference>